<accession>A0A3D4V8F7</accession>
<dbReference type="GO" id="GO:0005886">
    <property type="term" value="C:plasma membrane"/>
    <property type="evidence" value="ECO:0007669"/>
    <property type="project" value="UniProtKB-SubCell"/>
</dbReference>
<evidence type="ECO:0000256" key="6">
    <source>
        <dbReference type="ARBA" id="ARBA00023136"/>
    </source>
</evidence>
<keyword evidence="5 7" id="KW-1133">Transmembrane helix</keyword>
<feature type="transmembrane region" description="Helical" evidence="7">
    <location>
        <begin position="47"/>
        <end position="67"/>
    </location>
</feature>
<dbReference type="EMBL" id="DPIY01000009">
    <property type="protein sequence ID" value="HCT57375.1"/>
    <property type="molecule type" value="Genomic_DNA"/>
</dbReference>
<evidence type="ECO:0000256" key="4">
    <source>
        <dbReference type="ARBA" id="ARBA00022692"/>
    </source>
</evidence>
<feature type="transmembrane region" description="Helical" evidence="7">
    <location>
        <begin position="421"/>
        <end position="439"/>
    </location>
</feature>
<evidence type="ECO:0000256" key="7">
    <source>
        <dbReference type="SAM" id="Phobius"/>
    </source>
</evidence>
<feature type="transmembrane region" description="Helical" evidence="7">
    <location>
        <begin position="379"/>
        <end position="401"/>
    </location>
</feature>
<dbReference type="PANTHER" id="PTHR43044:SF2">
    <property type="entry name" value="POLYSULPHIDE REDUCTASE NRFD"/>
    <property type="match status" value="1"/>
</dbReference>
<evidence type="ECO:0000256" key="1">
    <source>
        <dbReference type="ARBA" id="ARBA00004651"/>
    </source>
</evidence>
<feature type="transmembrane region" description="Helical" evidence="7">
    <location>
        <begin position="269"/>
        <end position="289"/>
    </location>
</feature>
<gene>
    <name evidence="8" type="ORF">DGD08_09220</name>
</gene>
<comment type="subcellular location">
    <subcellularLocation>
        <location evidence="1">Cell membrane</location>
        <topology evidence="1">Multi-pass membrane protein</topology>
    </subcellularLocation>
</comment>
<keyword evidence="6 7" id="KW-0472">Membrane</keyword>
<dbReference type="Pfam" id="PF03916">
    <property type="entry name" value="NrfD"/>
    <property type="match status" value="1"/>
</dbReference>
<evidence type="ECO:0000256" key="3">
    <source>
        <dbReference type="ARBA" id="ARBA00022475"/>
    </source>
</evidence>
<keyword evidence="3" id="KW-1003">Cell membrane</keyword>
<dbReference type="InterPro" id="IPR005614">
    <property type="entry name" value="NrfD-like"/>
</dbReference>
<reference evidence="8 9" key="1">
    <citation type="journal article" date="2018" name="Nat. Biotechnol.">
        <title>A standardized bacterial taxonomy based on genome phylogeny substantially revises the tree of life.</title>
        <authorList>
            <person name="Parks D.H."/>
            <person name="Chuvochina M."/>
            <person name="Waite D.W."/>
            <person name="Rinke C."/>
            <person name="Skarshewski A."/>
            <person name="Chaumeil P.A."/>
            <person name="Hugenholtz P."/>
        </authorList>
    </citation>
    <scope>NUCLEOTIDE SEQUENCE [LARGE SCALE GENOMIC DNA]</scope>
    <source>
        <strain evidence="8">UBA8844</strain>
    </source>
</reference>
<dbReference type="PANTHER" id="PTHR43044">
    <property type="match status" value="1"/>
</dbReference>
<feature type="transmembrane region" description="Helical" evidence="7">
    <location>
        <begin position="349"/>
        <end position="367"/>
    </location>
</feature>
<dbReference type="AlphaFoldDB" id="A0A3D4V8F7"/>
<feature type="transmembrane region" description="Helical" evidence="7">
    <location>
        <begin position="310"/>
        <end position="329"/>
    </location>
</feature>
<keyword evidence="4 7" id="KW-0812">Transmembrane</keyword>
<feature type="transmembrane region" description="Helical" evidence="7">
    <location>
        <begin position="123"/>
        <end position="143"/>
    </location>
</feature>
<evidence type="ECO:0000256" key="2">
    <source>
        <dbReference type="ARBA" id="ARBA00008929"/>
    </source>
</evidence>
<evidence type="ECO:0000256" key="5">
    <source>
        <dbReference type="ARBA" id="ARBA00022989"/>
    </source>
</evidence>
<feature type="transmembrane region" description="Helical" evidence="7">
    <location>
        <begin position="172"/>
        <end position="197"/>
    </location>
</feature>
<feature type="transmembrane region" description="Helical" evidence="7">
    <location>
        <begin position="87"/>
        <end position="111"/>
    </location>
</feature>
<feature type="transmembrane region" description="Helical" evidence="7">
    <location>
        <begin position="230"/>
        <end position="249"/>
    </location>
</feature>
<evidence type="ECO:0000313" key="8">
    <source>
        <dbReference type="EMBL" id="HCT57375.1"/>
    </source>
</evidence>
<sequence>MASVAHPVREGIRGPNIASADVQLPAVRDYEQVDRDIIATLGFTKKWFLGLSIAVLAMLIGASSWIYQIYWGLGQAGYEPPVMWGNYIITFVFWVGIGHAGTLISAILYLFRAGFRTSIYRAAEAMTVFAVMTAGLFPIIHIGRPWKFFWLIPYPNWRLLWPNFKSPLVWDVFAISTYLTISTTFLFIGLIPDIAVLRDKETNPMRKRILSILSLGWRNSDREWRHFAKAYLFLAAFSTPLVLSVHSVVSFDFAMALTPGWHASIFPPYFVAGAIFSGFAMVWTIAIPMRKWFKLEHYITLNHLDATAKVVLFTSLVVGSAYMIEFFIAWYSSVRAEQEFFWNRVFGQWWWAAWTLLLCNMAMPMSLWSQKLRRNPTWLFILSLFINLGMWFERFVIVVPSLSHEFEPWQWGHYTVSWVDMSFLVGSFGWFFMWFLLFVKQLPVMAIAELKEIVAPRVKHAHGHGHDHHHAGGHE</sequence>
<comment type="similarity">
    <text evidence="2">Belongs to the NrfD family.</text>
</comment>
<proteinExistence type="inferred from homology"/>
<dbReference type="OMA" id="VIPGWHT"/>
<name>A0A3D4V8F7_9BACT</name>
<comment type="caution">
    <text evidence="8">The sequence shown here is derived from an EMBL/GenBank/DDBJ whole genome shotgun (WGS) entry which is preliminary data.</text>
</comment>
<dbReference type="Proteomes" id="UP000264071">
    <property type="component" value="Unassembled WGS sequence"/>
</dbReference>
<organism evidence="8 9">
    <name type="scientific">Gemmatimonas aurantiaca</name>
    <dbReference type="NCBI Taxonomy" id="173480"/>
    <lineage>
        <taxon>Bacteria</taxon>
        <taxon>Pseudomonadati</taxon>
        <taxon>Gemmatimonadota</taxon>
        <taxon>Gemmatimonadia</taxon>
        <taxon>Gemmatimonadales</taxon>
        <taxon>Gemmatimonadaceae</taxon>
        <taxon>Gemmatimonas</taxon>
    </lineage>
</organism>
<protein>
    <submittedName>
        <fullName evidence="8">Hydrogenase</fullName>
    </submittedName>
</protein>
<evidence type="ECO:0000313" key="9">
    <source>
        <dbReference type="Proteomes" id="UP000264071"/>
    </source>
</evidence>